<keyword evidence="3" id="KW-1185">Reference proteome</keyword>
<dbReference type="Pfam" id="PF00583">
    <property type="entry name" value="Acetyltransf_1"/>
    <property type="match status" value="1"/>
</dbReference>
<evidence type="ECO:0000313" key="2">
    <source>
        <dbReference type="EMBL" id="KAK4774032.1"/>
    </source>
</evidence>
<protein>
    <recommendedName>
        <fullName evidence="1">N-acetyltransferase domain-containing protein</fullName>
    </recommendedName>
</protein>
<evidence type="ECO:0000313" key="3">
    <source>
        <dbReference type="Proteomes" id="UP001345219"/>
    </source>
</evidence>
<name>A0AAN7QPV3_9MYRT</name>
<dbReference type="EMBL" id="JAXIOK010000004">
    <property type="protein sequence ID" value="KAK4774032.1"/>
    <property type="molecule type" value="Genomic_DNA"/>
</dbReference>
<dbReference type="PANTHER" id="PTHR42919:SF20">
    <property type="entry name" value="GCN5-RELATED N-ACETYLTRANSFERASE 10, CHLOROPLASTIC"/>
    <property type="match status" value="1"/>
</dbReference>
<dbReference type="InterPro" id="IPR000182">
    <property type="entry name" value="GNAT_dom"/>
</dbReference>
<dbReference type="GO" id="GO:0007064">
    <property type="term" value="P:mitotic sister chromatid cohesion"/>
    <property type="evidence" value="ECO:0007669"/>
    <property type="project" value="TreeGrafter"/>
</dbReference>
<proteinExistence type="predicted"/>
<dbReference type="GO" id="GO:0031415">
    <property type="term" value="C:NatA complex"/>
    <property type="evidence" value="ECO:0007669"/>
    <property type="project" value="TreeGrafter"/>
</dbReference>
<dbReference type="InterPro" id="IPR016181">
    <property type="entry name" value="Acyl_CoA_acyltransferase"/>
</dbReference>
<accession>A0AAN7QPV3</accession>
<dbReference type="AlphaFoldDB" id="A0AAN7QPV3"/>
<dbReference type="Proteomes" id="UP001345219">
    <property type="component" value="Chromosome 22"/>
</dbReference>
<reference evidence="2 3" key="1">
    <citation type="journal article" date="2023" name="Hortic Res">
        <title>Pangenome of water caltrop reveals structural variations and asymmetric subgenome divergence after allopolyploidization.</title>
        <authorList>
            <person name="Zhang X."/>
            <person name="Chen Y."/>
            <person name="Wang L."/>
            <person name="Yuan Y."/>
            <person name="Fang M."/>
            <person name="Shi L."/>
            <person name="Lu R."/>
            <person name="Comes H.P."/>
            <person name="Ma Y."/>
            <person name="Chen Y."/>
            <person name="Huang G."/>
            <person name="Zhou Y."/>
            <person name="Zheng Z."/>
            <person name="Qiu Y."/>
        </authorList>
    </citation>
    <scope>NUCLEOTIDE SEQUENCE [LARGE SCALE GENOMIC DNA]</scope>
    <source>
        <tissue evidence="2">Roots</tissue>
    </source>
</reference>
<dbReference type="PROSITE" id="PS51186">
    <property type="entry name" value="GNAT"/>
    <property type="match status" value="1"/>
</dbReference>
<dbReference type="CDD" id="cd04301">
    <property type="entry name" value="NAT_SF"/>
    <property type="match status" value="1"/>
</dbReference>
<feature type="domain" description="N-acetyltransferase" evidence="1">
    <location>
        <begin position="172"/>
        <end position="307"/>
    </location>
</feature>
<dbReference type="Gene3D" id="3.40.630.30">
    <property type="match status" value="1"/>
</dbReference>
<comment type="caution">
    <text evidence="2">The sequence shown here is derived from an EMBL/GenBank/DDBJ whole genome shotgun (WGS) entry which is preliminary data.</text>
</comment>
<dbReference type="GO" id="GO:0008080">
    <property type="term" value="F:N-acetyltransferase activity"/>
    <property type="evidence" value="ECO:0007669"/>
    <property type="project" value="TreeGrafter"/>
</dbReference>
<dbReference type="SUPFAM" id="SSF55729">
    <property type="entry name" value="Acyl-CoA N-acyltransferases (Nat)"/>
    <property type="match status" value="1"/>
</dbReference>
<gene>
    <name evidence="2" type="ORF">SAY87_029051</name>
</gene>
<sequence length="307" mass="34407">MLHLTPSSHAINAFPSRAWGLSSSSSSSSSLYYPVIADGGLCHDRNISNNAGCYSGRTLWSRGIRGGYYSPTTSELSRESHESIELESLVKAYGWAVRRLDEADDEEMRQVVRIQAEAFHEPTALFDDFFFQFFQVGLPSLCLYVQRPTVASIHLKFHAYSTQAKVLSGLLYKLRNSPPDRYACLVAKPAAATDQEQWQELVGVVDVTVLREESVLRHLHGEEEYLYVSGIAVSESFRRQKVATALLEACDVLSSQLGYRYLALRAYDDDAGARRLYSSAGYEVVGLDPVWVSMIGRKLRVLMIKKM</sequence>
<organism evidence="2 3">
    <name type="scientific">Trapa incisa</name>
    <dbReference type="NCBI Taxonomy" id="236973"/>
    <lineage>
        <taxon>Eukaryota</taxon>
        <taxon>Viridiplantae</taxon>
        <taxon>Streptophyta</taxon>
        <taxon>Embryophyta</taxon>
        <taxon>Tracheophyta</taxon>
        <taxon>Spermatophyta</taxon>
        <taxon>Magnoliopsida</taxon>
        <taxon>eudicotyledons</taxon>
        <taxon>Gunneridae</taxon>
        <taxon>Pentapetalae</taxon>
        <taxon>rosids</taxon>
        <taxon>malvids</taxon>
        <taxon>Myrtales</taxon>
        <taxon>Lythraceae</taxon>
        <taxon>Trapa</taxon>
    </lineage>
</organism>
<dbReference type="PANTHER" id="PTHR42919">
    <property type="entry name" value="N-ALPHA-ACETYLTRANSFERASE"/>
    <property type="match status" value="1"/>
</dbReference>
<dbReference type="InterPro" id="IPR051556">
    <property type="entry name" value="N-term/lysine_N-AcTrnsfr"/>
</dbReference>
<evidence type="ECO:0000259" key="1">
    <source>
        <dbReference type="PROSITE" id="PS51186"/>
    </source>
</evidence>